<dbReference type="Proteomes" id="UP001617427">
    <property type="component" value="Unassembled WGS sequence"/>
</dbReference>
<organism evidence="2 3">
    <name type="scientific">Herbaspirillum chlorophenolicum</name>
    <dbReference type="NCBI Taxonomy" id="211589"/>
    <lineage>
        <taxon>Bacteria</taxon>
        <taxon>Pseudomonadati</taxon>
        <taxon>Pseudomonadota</taxon>
        <taxon>Betaproteobacteria</taxon>
        <taxon>Burkholderiales</taxon>
        <taxon>Oxalobacteraceae</taxon>
        <taxon>Herbaspirillum</taxon>
    </lineage>
</organism>
<dbReference type="RefSeq" id="WP_402703700.1">
    <property type="nucleotide sequence ID" value="NZ_JBIUZV010000025.1"/>
</dbReference>
<reference evidence="2 3" key="1">
    <citation type="submission" date="2024-10" db="EMBL/GenBank/DDBJ databases">
        <title>The Natural Products Discovery Center: Release of the First 8490 Sequenced Strains for Exploring Actinobacteria Biosynthetic Diversity.</title>
        <authorList>
            <person name="Kalkreuter E."/>
            <person name="Kautsar S.A."/>
            <person name="Yang D."/>
            <person name="Bader C.D."/>
            <person name="Teijaro C.N."/>
            <person name="Fluegel L."/>
            <person name="Davis C.M."/>
            <person name="Simpson J.R."/>
            <person name="Lauterbach L."/>
            <person name="Steele A.D."/>
            <person name="Gui C."/>
            <person name="Meng S."/>
            <person name="Li G."/>
            <person name="Viehrig K."/>
            <person name="Ye F."/>
            <person name="Su P."/>
            <person name="Kiefer A.F."/>
            <person name="Nichols A."/>
            <person name="Cepeda A.J."/>
            <person name="Yan W."/>
            <person name="Fan B."/>
            <person name="Jiang Y."/>
            <person name="Adhikari A."/>
            <person name="Zheng C.-J."/>
            <person name="Schuster L."/>
            <person name="Cowan T.M."/>
            <person name="Smanski M.J."/>
            <person name="Chevrette M.G."/>
            <person name="De Carvalho L.P.S."/>
            <person name="Shen B."/>
        </authorList>
    </citation>
    <scope>NUCLEOTIDE SEQUENCE [LARGE SCALE GENOMIC DNA]</scope>
    <source>
        <strain evidence="2 3">NPDC087045</strain>
    </source>
</reference>
<feature type="region of interest" description="Disordered" evidence="1">
    <location>
        <begin position="301"/>
        <end position="342"/>
    </location>
</feature>
<evidence type="ECO:0000313" key="3">
    <source>
        <dbReference type="Proteomes" id="UP001617427"/>
    </source>
</evidence>
<name>A0ABW8F5N0_9BURK</name>
<keyword evidence="3" id="KW-1185">Reference proteome</keyword>
<sequence length="342" mass="36591">MRDYGKVSPKFWTGSTGKALRGQHEAQIVAFYLMTCPTSEMTGVFDCPMLYIAHETGLGMEGASKGLQRLIEGDFCTYDEASEVVFVHEMAKWQIGETLKVNDNQVKSVQKAFKAMPDGLKQAFYERYSEAFHLPLASPLQAPSKPRTGTRERTGAGTRTDSVPDGTGGEPPSEEGQSGKTADQLTKDELWKAGKSLLSAQGMPAAQCGTFVGKLVKDYGNEIVVDAVRAAVVERPADAASFLKAACMARKKEGGKSLIPWHATDKGVEEKGLELDPPLRPNPGESAISFKTRVIAAVENGGKAPVAPRSTVTGPTVDDGPRRLKPEGIAPLASLVKPRAAA</sequence>
<evidence type="ECO:0000256" key="1">
    <source>
        <dbReference type="SAM" id="MobiDB-lite"/>
    </source>
</evidence>
<protein>
    <submittedName>
        <fullName evidence="2">Uncharacterized protein</fullName>
    </submittedName>
</protein>
<proteinExistence type="predicted"/>
<dbReference type="EMBL" id="JBIUZV010000025">
    <property type="protein sequence ID" value="MFJ3048575.1"/>
    <property type="molecule type" value="Genomic_DNA"/>
</dbReference>
<feature type="region of interest" description="Disordered" evidence="1">
    <location>
        <begin position="136"/>
        <end position="184"/>
    </location>
</feature>
<feature type="compositionally biased region" description="Low complexity" evidence="1">
    <location>
        <begin position="170"/>
        <end position="179"/>
    </location>
</feature>
<gene>
    <name evidence="2" type="ORF">ACIPEN_22300</name>
</gene>
<comment type="caution">
    <text evidence="2">The sequence shown here is derived from an EMBL/GenBank/DDBJ whole genome shotgun (WGS) entry which is preliminary data.</text>
</comment>
<accession>A0ABW8F5N0</accession>
<evidence type="ECO:0000313" key="2">
    <source>
        <dbReference type="EMBL" id="MFJ3048575.1"/>
    </source>
</evidence>